<feature type="transmembrane region" description="Helical" evidence="1">
    <location>
        <begin position="16"/>
        <end position="38"/>
    </location>
</feature>
<evidence type="ECO:0000313" key="2">
    <source>
        <dbReference type="EMBL" id="MCZ7694853.1"/>
    </source>
</evidence>
<protein>
    <submittedName>
        <fullName evidence="2">Lantibiotic immunity ABC transporter MutG family permease subunit</fullName>
    </submittedName>
</protein>
<reference evidence="2" key="1">
    <citation type="submission" date="2022-12" db="EMBL/GenBank/DDBJ databases">
        <title>Genome of R. gnavus strain RSHDN_123.</title>
        <authorList>
            <person name="Abdugheni R."/>
        </authorList>
    </citation>
    <scope>NUCLEOTIDE SEQUENCE</scope>
    <source>
        <strain evidence="2">RSHDN_123</strain>
    </source>
</reference>
<name>A0A9X3KA24_MEDGN</name>
<proteinExistence type="predicted"/>
<organism evidence="2 3">
    <name type="scientific">Mediterraneibacter gnavus</name>
    <name type="common">Ruminococcus gnavus</name>
    <dbReference type="NCBI Taxonomy" id="33038"/>
    <lineage>
        <taxon>Bacteria</taxon>
        <taxon>Bacillati</taxon>
        <taxon>Bacillota</taxon>
        <taxon>Clostridia</taxon>
        <taxon>Lachnospirales</taxon>
        <taxon>Lachnospiraceae</taxon>
        <taxon>Mediterraneibacter</taxon>
    </lineage>
</organism>
<comment type="caution">
    <text evidence="2">The sequence shown here is derived from an EMBL/GenBank/DDBJ whole genome shotgun (WGS) entry which is preliminary data.</text>
</comment>
<feature type="transmembrane region" description="Helical" evidence="1">
    <location>
        <begin position="190"/>
        <end position="207"/>
    </location>
</feature>
<dbReference type="AlphaFoldDB" id="A0A9X3KA24"/>
<dbReference type="Pfam" id="PF12730">
    <property type="entry name" value="ABC2_membrane_4"/>
    <property type="match status" value="1"/>
</dbReference>
<dbReference type="EMBL" id="JAPZED010000015">
    <property type="protein sequence ID" value="MCZ7694853.1"/>
    <property type="molecule type" value="Genomic_DNA"/>
</dbReference>
<keyword evidence="1" id="KW-0472">Membrane</keyword>
<dbReference type="Proteomes" id="UP001148455">
    <property type="component" value="Unassembled WGS sequence"/>
</dbReference>
<feature type="transmembrane region" description="Helical" evidence="1">
    <location>
        <begin position="161"/>
        <end position="183"/>
    </location>
</feature>
<keyword evidence="1" id="KW-0812">Transmembrane</keyword>
<feature type="transmembrane region" description="Helical" evidence="1">
    <location>
        <begin position="133"/>
        <end position="155"/>
    </location>
</feature>
<feature type="transmembrane region" description="Helical" evidence="1">
    <location>
        <begin position="50"/>
        <end position="72"/>
    </location>
</feature>
<dbReference type="InterPro" id="IPR022294">
    <property type="entry name" value="ABC-transptr_permeasesu"/>
</dbReference>
<gene>
    <name evidence="2" type="ORF">O8D18_12550</name>
</gene>
<evidence type="ECO:0000256" key="1">
    <source>
        <dbReference type="SAM" id="Phobius"/>
    </source>
</evidence>
<evidence type="ECO:0000313" key="3">
    <source>
        <dbReference type="Proteomes" id="UP001148455"/>
    </source>
</evidence>
<feature type="transmembrane region" description="Helical" evidence="1">
    <location>
        <begin position="227"/>
        <end position="251"/>
    </location>
</feature>
<sequence>MIKVLLSEWLKTKRTAVRWATLCMPLVFSLFSAVYLSIRPDSSQKFAFEGFFTIWTVFVIPLGVGVLSGLIVDEEESAGNFNGFLLTGISRTKLYLGKFLLMFFCLSSCTFIAVLILCIGMSLGMKGEIFTSVFVMASIFIVVGALPILAIHLWLSFAWGMGASIGMSIGGILMSALFGLTGLGTKIWQFIPWTWPIKLGMLPGIYFSDAIQSNLKRELLSNIKQTMIIGGGSVLFWLTVILIGSIIWFNIWEGRKNYG</sequence>
<dbReference type="RefSeq" id="WP_269762952.1">
    <property type="nucleotide sequence ID" value="NZ_JAPZEC010000014.1"/>
</dbReference>
<feature type="transmembrane region" description="Helical" evidence="1">
    <location>
        <begin position="99"/>
        <end position="121"/>
    </location>
</feature>
<dbReference type="NCBIfam" id="TIGR03733">
    <property type="entry name" value="lanti_perm_MutG"/>
    <property type="match status" value="1"/>
</dbReference>
<accession>A0A9X3KA24</accession>
<keyword evidence="1" id="KW-1133">Transmembrane helix</keyword>
<dbReference type="CDD" id="cd21808">
    <property type="entry name" value="ABC-2_lan_permease_MutG"/>
    <property type="match status" value="1"/>
</dbReference>